<evidence type="ECO:0000256" key="6">
    <source>
        <dbReference type="ARBA" id="ARBA00023136"/>
    </source>
</evidence>
<dbReference type="WBParaSite" id="SMUV_0000661901-mRNA-1">
    <property type="protein sequence ID" value="SMUV_0000661901-mRNA-1"/>
    <property type="gene ID" value="SMUV_0000661901"/>
</dbReference>
<dbReference type="STRING" id="451379.A0A0N5APN5"/>
<keyword evidence="6 9" id="KW-0472">Membrane</keyword>
<evidence type="ECO:0000256" key="2">
    <source>
        <dbReference type="ARBA" id="ARBA00022448"/>
    </source>
</evidence>
<accession>A0A0N5APN5</accession>
<dbReference type="GO" id="GO:0022841">
    <property type="term" value="F:potassium ion leak channel activity"/>
    <property type="evidence" value="ECO:0007669"/>
    <property type="project" value="TreeGrafter"/>
</dbReference>
<keyword evidence="4 9" id="KW-1133">Transmembrane helix</keyword>
<proteinExistence type="predicted"/>
<keyword evidence="5" id="KW-0406">Ion transport</keyword>
<sequence length="334" mass="37478">MIGCEFNVTPGNSFSVENLLRRRWHPMASILYSLSILTTTGYTAASPVSFTGQFVTILYGLFGIPLMFFAAVDIGGFLSDIVLFIYKKLLKTGCTCKSKPERMYKLVTSLALTSNSVIIKRNEKKEKAEESSKKDIDVKGLPLFACASILLIFCMSGGLLYIAAGGERTFVEAFFVTFNLVANLTMAEMPNDLSSILTLLYILIFVIFGLAIISMCGNLAAESLKSLFLRIHYFGIEWKRFNRSDNRLEALLDEIENFRSSHSDGKSIPVQDLIKFVLDHNKDDLDGFSNTRRNTIAFMPQSFGLLRFADETDADDKNKTPDELKDYSSIEQHF</sequence>
<feature type="transmembrane region" description="Helical" evidence="9">
    <location>
        <begin position="169"/>
        <end position="187"/>
    </location>
</feature>
<dbReference type="GO" id="GO:0015271">
    <property type="term" value="F:outward rectifier potassium channel activity"/>
    <property type="evidence" value="ECO:0007669"/>
    <property type="project" value="TreeGrafter"/>
</dbReference>
<comment type="subcellular location">
    <subcellularLocation>
        <location evidence="1">Membrane</location>
        <topology evidence="1">Multi-pass membrane protein</topology>
    </subcellularLocation>
</comment>
<feature type="compositionally biased region" description="Basic and acidic residues" evidence="8">
    <location>
        <begin position="315"/>
        <end position="334"/>
    </location>
</feature>
<feature type="region of interest" description="Disordered" evidence="8">
    <location>
        <begin position="314"/>
        <end position="334"/>
    </location>
</feature>
<feature type="domain" description="Potassium channel" evidence="10">
    <location>
        <begin position="21"/>
        <end position="79"/>
    </location>
</feature>
<dbReference type="SUPFAM" id="SSF81324">
    <property type="entry name" value="Voltage-gated potassium channels"/>
    <property type="match status" value="1"/>
</dbReference>
<evidence type="ECO:0000256" key="3">
    <source>
        <dbReference type="ARBA" id="ARBA00022692"/>
    </source>
</evidence>
<evidence type="ECO:0000256" key="7">
    <source>
        <dbReference type="ARBA" id="ARBA00023303"/>
    </source>
</evidence>
<dbReference type="PANTHER" id="PTHR11003:SF296">
    <property type="entry name" value="POTASSIUM CHANNEL DOMAIN-CONTAINING PROTEIN"/>
    <property type="match status" value="1"/>
</dbReference>
<keyword evidence="7" id="KW-0407">Ion channel</keyword>
<dbReference type="Gene3D" id="1.10.287.70">
    <property type="match status" value="1"/>
</dbReference>
<evidence type="ECO:0000259" key="10">
    <source>
        <dbReference type="Pfam" id="PF07885"/>
    </source>
</evidence>
<evidence type="ECO:0000256" key="9">
    <source>
        <dbReference type="SAM" id="Phobius"/>
    </source>
</evidence>
<protein>
    <submittedName>
        <fullName evidence="12">Ion_trans_2 domain-containing protein</fullName>
    </submittedName>
</protein>
<dbReference type="PANTHER" id="PTHR11003">
    <property type="entry name" value="POTASSIUM CHANNEL, SUBFAMILY K"/>
    <property type="match status" value="1"/>
</dbReference>
<feature type="transmembrane region" description="Helical" evidence="9">
    <location>
        <begin position="199"/>
        <end position="221"/>
    </location>
</feature>
<feature type="transmembrane region" description="Helical" evidence="9">
    <location>
        <begin position="27"/>
        <end position="45"/>
    </location>
</feature>
<keyword evidence="3 9" id="KW-0812">Transmembrane</keyword>
<evidence type="ECO:0000313" key="12">
    <source>
        <dbReference type="WBParaSite" id="SMUV_0000661901-mRNA-1"/>
    </source>
</evidence>
<name>A0A0N5APN5_9BILA</name>
<keyword evidence="11" id="KW-1185">Reference proteome</keyword>
<evidence type="ECO:0000256" key="1">
    <source>
        <dbReference type="ARBA" id="ARBA00004141"/>
    </source>
</evidence>
<dbReference type="GO" id="GO:0005886">
    <property type="term" value="C:plasma membrane"/>
    <property type="evidence" value="ECO:0007669"/>
    <property type="project" value="TreeGrafter"/>
</dbReference>
<evidence type="ECO:0000256" key="5">
    <source>
        <dbReference type="ARBA" id="ARBA00023065"/>
    </source>
</evidence>
<evidence type="ECO:0000256" key="8">
    <source>
        <dbReference type="SAM" id="MobiDB-lite"/>
    </source>
</evidence>
<dbReference type="InterPro" id="IPR003280">
    <property type="entry name" value="2pore_dom_K_chnl"/>
</dbReference>
<organism evidence="11 12">
    <name type="scientific">Syphacia muris</name>
    <dbReference type="NCBI Taxonomy" id="451379"/>
    <lineage>
        <taxon>Eukaryota</taxon>
        <taxon>Metazoa</taxon>
        <taxon>Ecdysozoa</taxon>
        <taxon>Nematoda</taxon>
        <taxon>Chromadorea</taxon>
        <taxon>Rhabditida</taxon>
        <taxon>Spirurina</taxon>
        <taxon>Oxyuridomorpha</taxon>
        <taxon>Oxyuroidea</taxon>
        <taxon>Oxyuridae</taxon>
        <taxon>Syphacia</taxon>
    </lineage>
</organism>
<evidence type="ECO:0000313" key="11">
    <source>
        <dbReference type="Proteomes" id="UP000046393"/>
    </source>
</evidence>
<dbReference type="AlphaFoldDB" id="A0A0N5APN5"/>
<dbReference type="Pfam" id="PF07885">
    <property type="entry name" value="Ion_trans_2"/>
    <property type="match status" value="1"/>
</dbReference>
<dbReference type="GO" id="GO:0030322">
    <property type="term" value="P:stabilization of membrane potential"/>
    <property type="evidence" value="ECO:0007669"/>
    <property type="project" value="TreeGrafter"/>
</dbReference>
<feature type="transmembrane region" description="Helical" evidence="9">
    <location>
        <begin position="141"/>
        <end position="162"/>
    </location>
</feature>
<keyword evidence="2" id="KW-0813">Transport</keyword>
<feature type="transmembrane region" description="Helical" evidence="9">
    <location>
        <begin position="57"/>
        <end position="83"/>
    </location>
</feature>
<dbReference type="InterPro" id="IPR013099">
    <property type="entry name" value="K_chnl_dom"/>
</dbReference>
<evidence type="ECO:0000256" key="4">
    <source>
        <dbReference type="ARBA" id="ARBA00022989"/>
    </source>
</evidence>
<reference evidence="12" key="1">
    <citation type="submission" date="2017-02" db="UniProtKB">
        <authorList>
            <consortium name="WormBaseParasite"/>
        </authorList>
    </citation>
    <scope>IDENTIFICATION</scope>
</reference>
<dbReference type="Proteomes" id="UP000046393">
    <property type="component" value="Unplaced"/>
</dbReference>